<sequence length="241" mass="27847">MNDLSLIIDWIKKNQRLLRFICSFIVIFIMLTSILIPEQSSALATWVGSILTAAGLFFTGYQIWLSQQKRGHITVDPFYSEGYGKETGFFRKSYQEDQLIFRFNNTGSKPIKIIDGAIRSIDRSLNPLIIGDGSNESNFDPFDIKVNSSGTPIVECNELRDSAKIVDPGLDKEFVFEINKFNSEKIESRFLQNPIDEILYSEDHESFIFYLLDSEQNYYVLIMANKDTHRKEFFEKSDRLS</sequence>
<keyword evidence="1" id="KW-0472">Membrane</keyword>
<protein>
    <submittedName>
        <fullName evidence="2">Uncharacterized protein</fullName>
    </submittedName>
</protein>
<dbReference type="AlphaFoldDB" id="A0A2H6CSX5"/>
<keyword evidence="1" id="KW-1133">Transmembrane helix</keyword>
<dbReference type="Proteomes" id="UP000236214">
    <property type="component" value="Unassembled WGS sequence"/>
</dbReference>
<evidence type="ECO:0000313" key="2">
    <source>
        <dbReference type="EMBL" id="GBD68098.1"/>
    </source>
</evidence>
<dbReference type="EMBL" id="BDEC01000034">
    <property type="protein sequence ID" value="GBD68098.1"/>
    <property type="molecule type" value="Genomic_DNA"/>
</dbReference>
<feature type="transmembrane region" description="Helical" evidence="1">
    <location>
        <begin position="17"/>
        <end position="37"/>
    </location>
</feature>
<dbReference type="RefSeq" id="WP_103100478.1">
    <property type="nucleotide sequence ID" value="NZ_BDEB01000134.1"/>
</dbReference>
<proteinExistence type="predicted"/>
<reference evidence="2 3" key="1">
    <citation type="submission" date="2016-05" db="EMBL/GenBank/DDBJ databases">
        <title>Whole genome sequencing of Tetragenococcus halophilus subsp. halophilus NISL 7118.</title>
        <authorList>
            <person name="Shiwa Y."/>
            <person name="Nishimura I."/>
            <person name="Yoshikawa H."/>
            <person name="Koyama Y."/>
            <person name="Oguma T."/>
        </authorList>
    </citation>
    <scope>NUCLEOTIDE SEQUENCE [LARGE SCALE GENOMIC DNA]</scope>
    <source>
        <strain evidence="2 3">NISL 7118</strain>
    </source>
</reference>
<organism evidence="2 3">
    <name type="scientific">Tetragenococcus halophilus subsp. halophilus</name>
    <dbReference type="NCBI Taxonomy" id="1513897"/>
    <lineage>
        <taxon>Bacteria</taxon>
        <taxon>Bacillati</taxon>
        <taxon>Bacillota</taxon>
        <taxon>Bacilli</taxon>
        <taxon>Lactobacillales</taxon>
        <taxon>Enterococcaceae</taxon>
        <taxon>Tetragenococcus</taxon>
    </lineage>
</organism>
<evidence type="ECO:0000256" key="1">
    <source>
        <dbReference type="SAM" id="Phobius"/>
    </source>
</evidence>
<comment type="caution">
    <text evidence="2">The sequence shown here is derived from an EMBL/GenBank/DDBJ whole genome shotgun (WGS) entry which is preliminary data.</text>
</comment>
<keyword evidence="1" id="KW-0812">Transmembrane</keyword>
<gene>
    <name evidence="2" type="ORF">TEHN7118_0904</name>
</gene>
<evidence type="ECO:0000313" key="3">
    <source>
        <dbReference type="Proteomes" id="UP000236214"/>
    </source>
</evidence>
<accession>A0A2H6CSX5</accession>
<keyword evidence="3" id="KW-1185">Reference proteome</keyword>
<name>A0A2H6CSX5_TETHA</name>
<feature type="transmembrane region" description="Helical" evidence="1">
    <location>
        <begin position="43"/>
        <end position="64"/>
    </location>
</feature>